<dbReference type="InterPro" id="IPR015813">
    <property type="entry name" value="Pyrv/PenolPyrv_kinase-like_dom"/>
</dbReference>
<dbReference type="SUPFAM" id="SSF51735">
    <property type="entry name" value="NAD(P)-binding Rossmann-fold domains"/>
    <property type="match status" value="1"/>
</dbReference>
<reference evidence="3 4" key="1">
    <citation type="submission" date="2019-01" db="EMBL/GenBank/DDBJ databases">
        <title>Nuclear Genome Assembly of the Microalgal Biofuel strain Nannochloropsis salina CCMP1776.</title>
        <authorList>
            <person name="Hovde B."/>
        </authorList>
    </citation>
    <scope>NUCLEOTIDE SEQUENCE [LARGE SCALE GENOMIC DNA]</scope>
    <source>
        <strain evidence="3 4">CCMP1776</strain>
    </source>
</reference>
<dbReference type="SUPFAM" id="SSF51621">
    <property type="entry name" value="Phosphoenolpyruvate/pyruvate domain"/>
    <property type="match status" value="1"/>
</dbReference>
<dbReference type="InterPro" id="IPR040442">
    <property type="entry name" value="Pyrv_kinase-like_dom_sf"/>
</dbReference>
<feature type="compositionally biased region" description="Basic and acidic residues" evidence="1">
    <location>
        <begin position="677"/>
        <end position="688"/>
    </location>
</feature>
<dbReference type="Proteomes" id="UP000355283">
    <property type="component" value="Unassembled WGS sequence"/>
</dbReference>
<dbReference type="Gene3D" id="3.40.50.720">
    <property type="entry name" value="NAD(P)-binding Rossmann-like Domain"/>
    <property type="match status" value="1"/>
</dbReference>
<dbReference type="UniPathway" id="UPA00315">
    <property type="reaction ID" value="UER00080"/>
</dbReference>
<dbReference type="EMBL" id="SDOX01000010">
    <property type="protein sequence ID" value="TFJ86073.1"/>
    <property type="molecule type" value="Genomic_DNA"/>
</dbReference>
<feature type="region of interest" description="Disordered" evidence="1">
    <location>
        <begin position="672"/>
        <end position="708"/>
    </location>
</feature>
<name>A0A4D9D7T9_9STRA</name>
<dbReference type="PANTHER" id="PTHR42905:SF5">
    <property type="entry name" value="CARBOXYVINYL-CARBOXYPHOSPHONATE PHOSPHORYLMUTASE, CHLOROPLASTIC"/>
    <property type="match status" value="1"/>
</dbReference>
<dbReference type="PANTHER" id="PTHR42905">
    <property type="entry name" value="PHOSPHOENOLPYRUVATE CARBOXYLASE"/>
    <property type="match status" value="1"/>
</dbReference>
<evidence type="ECO:0000259" key="2">
    <source>
        <dbReference type="Pfam" id="PF04321"/>
    </source>
</evidence>
<dbReference type="InterPro" id="IPR018523">
    <property type="entry name" value="Isocitrate_lyase_ph_CS"/>
</dbReference>
<accession>A0A4D9D7T9</accession>
<comment type="caution">
    <text evidence="3">The sequence shown here is derived from an EMBL/GenBank/DDBJ whole genome shotgun (WGS) entry which is preliminary data.</text>
</comment>
<dbReference type="AlphaFoldDB" id="A0A4D9D7T9"/>
<proteinExistence type="predicted"/>
<evidence type="ECO:0000313" key="3">
    <source>
        <dbReference type="EMBL" id="TFJ86073.1"/>
    </source>
</evidence>
<dbReference type="Gene3D" id="3.20.20.60">
    <property type="entry name" value="Phosphoenolpyruvate-binding domains"/>
    <property type="match status" value="1"/>
</dbReference>
<dbReference type="GO" id="GO:0016833">
    <property type="term" value="F:oxo-acid-lyase activity"/>
    <property type="evidence" value="ECO:0007669"/>
    <property type="project" value="UniProtKB-ARBA"/>
</dbReference>
<dbReference type="Pfam" id="PF13714">
    <property type="entry name" value="PEP_mutase"/>
    <property type="match status" value="1"/>
</dbReference>
<sequence>MPAAINPPVVLVLGASGLLGRAVHHTLLESLPHGVVVVGTGHSRARGLIPCDVTDETTLREFLAAQAPRVVVNCVAERRPDVVEKEDAKARVLNVRLVEILAEESARLGFYLLHISTDYVFDGTKPPYKPGDDPHPLNAYGEQKLASEKVLRGEDSGERVRPGQGSREEKQGGWDKVWTEVLYGPSADLAESSVTLLARDVLAPLRSSQKKVDDWAARYATHTEDVARVVTAMVDRALTGAGELRGTFHYSSKERSQDLSREEGGEQRPGQGGGRAYTKYSISVLIGEVLGRATKHLEPEASPPEGAPRPQDCELDISALQEALGEEATRSRALRDGLREVLQALAANRMPPPPSSAARLRLLLAGLSARQKSLALPGAFNGLVARAVAHAGFEATYVSGAGVAAGMGLPDVGLAGLEDMTRVIRDVSACSGLPLLADADTGGEGGEGGVRRVVMEYQRAGAAALHVEDQVFPKRCGHLEGKELVPADEFALKVQAAARARDEGQVAGEEGGGNGGLMICARTDARSVVGVEEVIERAKRYVDAGADMIFPEGLCSGDEFLRVSQALKGYNGVNGGEGPYLLANMTEFGKTPLLSVRRMGALGYHATIFPMTLFRWAMRGVLEALEELREGGRVSKTALREGRLLTRQETYELLGYTPGRVWEYPNANAYSRRKGTRRSDFVQEGKEVMEEEDENEASGYGEENPKKK</sequence>
<dbReference type="OrthoDB" id="42498at2759"/>
<organism evidence="3 4">
    <name type="scientific">Nannochloropsis salina CCMP1776</name>
    <dbReference type="NCBI Taxonomy" id="1027361"/>
    <lineage>
        <taxon>Eukaryota</taxon>
        <taxon>Sar</taxon>
        <taxon>Stramenopiles</taxon>
        <taxon>Ochrophyta</taxon>
        <taxon>Eustigmatophyceae</taxon>
        <taxon>Eustigmatales</taxon>
        <taxon>Monodopsidaceae</taxon>
        <taxon>Microchloropsis</taxon>
        <taxon>Microchloropsis salina</taxon>
    </lineage>
</organism>
<feature type="region of interest" description="Disordered" evidence="1">
    <location>
        <begin position="248"/>
        <end position="276"/>
    </location>
</feature>
<evidence type="ECO:0000313" key="4">
    <source>
        <dbReference type="Proteomes" id="UP000355283"/>
    </source>
</evidence>
<dbReference type="CDD" id="cd05254">
    <property type="entry name" value="dTDP_HR_like_SDR_e"/>
    <property type="match status" value="1"/>
</dbReference>
<dbReference type="InterPro" id="IPR036291">
    <property type="entry name" value="NAD(P)-bd_dom_sf"/>
</dbReference>
<evidence type="ECO:0000256" key="1">
    <source>
        <dbReference type="SAM" id="MobiDB-lite"/>
    </source>
</evidence>
<dbReference type="Pfam" id="PF04321">
    <property type="entry name" value="RmlD_sub_bind"/>
    <property type="match status" value="1"/>
</dbReference>
<gene>
    <name evidence="3" type="ORF">NSK_002893</name>
</gene>
<feature type="region of interest" description="Disordered" evidence="1">
    <location>
        <begin position="151"/>
        <end position="172"/>
    </location>
</feature>
<feature type="compositionally biased region" description="Basic and acidic residues" evidence="1">
    <location>
        <begin position="251"/>
        <end position="266"/>
    </location>
</feature>
<dbReference type="CDD" id="cd00377">
    <property type="entry name" value="ICL_PEPM"/>
    <property type="match status" value="1"/>
</dbReference>
<dbReference type="InterPro" id="IPR029903">
    <property type="entry name" value="RmlD-like-bd"/>
</dbReference>
<protein>
    <recommendedName>
        <fullName evidence="2">RmlD-like substrate binding domain-containing protein</fullName>
    </recommendedName>
</protein>
<dbReference type="PROSITE" id="PS00161">
    <property type="entry name" value="ISOCITRATE_LYASE"/>
    <property type="match status" value="1"/>
</dbReference>
<keyword evidence="4" id="KW-1185">Reference proteome</keyword>
<dbReference type="GO" id="GO:0006556">
    <property type="term" value="P:S-adenosylmethionine biosynthetic process"/>
    <property type="evidence" value="ECO:0007669"/>
    <property type="project" value="UniProtKB-UniPathway"/>
</dbReference>
<dbReference type="InterPro" id="IPR039556">
    <property type="entry name" value="ICL/PEPM"/>
</dbReference>
<feature type="domain" description="RmlD-like substrate binding" evidence="2">
    <location>
        <begin position="10"/>
        <end position="152"/>
    </location>
</feature>